<dbReference type="CDD" id="cd00093">
    <property type="entry name" value="HTH_XRE"/>
    <property type="match status" value="1"/>
</dbReference>
<dbReference type="InterPro" id="IPR001387">
    <property type="entry name" value="Cro/C1-type_HTH"/>
</dbReference>
<evidence type="ECO:0000313" key="3">
    <source>
        <dbReference type="EMBL" id="MPM31888.1"/>
    </source>
</evidence>
<sequence length="198" mass="21151">MTLGQKIKDARLARGMTQKEVVGDFITRNMLSKIENDSATPSVRTLERLAAALELPTCYFLDEAGLSDGSSPDGLNEARAAYRAGLWQRCLQLLDADSAAGSTDEGYLLHALAGTQAARQALAAGKFAAARELAEAAQYYNQEGMYSSPLLAAELTLTLGAALQRLAADGWQEQRAALLQSMEELDAAFHGKDRPSGA</sequence>
<dbReference type="InterPro" id="IPR050807">
    <property type="entry name" value="TransReg_Diox_bact_type"/>
</dbReference>
<dbReference type="InterPro" id="IPR010982">
    <property type="entry name" value="Lambda_DNA-bd_dom_sf"/>
</dbReference>
<organism evidence="3">
    <name type="scientific">bioreactor metagenome</name>
    <dbReference type="NCBI Taxonomy" id="1076179"/>
    <lineage>
        <taxon>unclassified sequences</taxon>
        <taxon>metagenomes</taxon>
        <taxon>ecological metagenomes</taxon>
    </lineage>
</organism>
<dbReference type="EMBL" id="VSSQ01006204">
    <property type="protein sequence ID" value="MPM31888.1"/>
    <property type="molecule type" value="Genomic_DNA"/>
</dbReference>
<dbReference type="SUPFAM" id="SSF47413">
    <property type="entry name" value="lambda repressor-like DNA-binding domains"/>
    <property type="match status" value="1"/>
</dbReference>
<dbReference type="PANTHER" id="PTHR46797:SF1">
    <property type="entry name" value="METHYLPHOSPHONATE SYNTHASE"/>
    <property type="match status" value="1"/>
</dbReference>
<dbReference type="SMART" id="SM00530">
    <property type="entry name" value="HTH_XRE"/>
    <property type="match status" value="1"/>
</dbReference>
<name>A0A644YV65_9ZZZZ</name>
<evidence type="ECO:0000256" key="1">
    <source>
        <dbReference type="ARBA" id="ARBA00023125"/>
    </source>
</evidence>
<proteinExistence type="predicted"/>
<evidence type="ECO:0000259" key="2">
    <source>
        <dbReference type="PROSITE" id="PS50943"/>
    </source>
</evidence>
<dbReference type="GO" id="GO:0003677">
    <property type="term" value="F:DNA binding"/>
    <property type="evidence" value="ECO:0007669"/>
    <property type="project" value="UniProtKB-KW"/>
</dbReference>
<dbReference type="GO" id="GO:0003700">
    <property type="term" value="F:DNA-binding transcription factor activity"/>
    <property type="evidence" value="ECO:0007669"/>
    <property type="project" value="TreeGrafter"/>
</dbReference>
<gene>
    <name evidence="3" type="ORF">SDC9_78445</name>
</gene>
<dbReference type="PANTHER" id="PTHR46797">
    <property type="entry name" value="HTH-TYPE TRANSCRIPTIONAL REGULATOR"/>
    <property type="match status" value="1"/>
</dbReference>
<dbReference type="PROSITE" id="PS50943">
    <property type="entry name" value="HTH_CROC1"/>
    <property type="match status" value="1"/>
</dbReference>
<dbReference type="Gene3D" id="1.10.260.40">
    <property type="entry name" value="lambda repressor-like DNA-binding domains"/>
    <property type="match status" value="1"/>
</dbReference>
<dbReference type="Pfam" id="PF01381">
    <property type="entry name" value="HTH_3"/>
    <property type="match status" value="1"/>
</dbReference>
<feature type="domain" description="HTH cro/C1-type" evidence="2">
    <location>
        <begin position="7"/>
        <end position="60"/>
    </location>
</feature>
<dbReference type="AlphaFoldDB" id="A0A644YV65"/>
<accession>A0A644YV65</accession>
<protein>
    <recommendedName>
        <fullName evidence="2">HTH cro/C1-type domain-containing protein</fullName>
    </recommendedName>
</protein>
<comment type="caution">
    <text evidence="3">The sequence shown here is derived from an EMBL/GenBank/DDBJ whole genome shotgun (WGS) entry which is preliminary data.</text>
</comment>
<reference evidence="3" key="1">
    <citation type="submission" date="2019-08" db="EMBL/GenBank/DDBJ databases">
        <authorList>
            <person name="Kucharzyk K."/>
            <person name="Murdoch R.W."/>
            <person name="Higgins S."/>
            <person name="Loffler F."/>
        </authorList>
    </citation>
    <scope>NUCLEOTIDE SEQUENCE</scope>
</reference>
<dbReference type="GO" id="GO:0005829">
    <property type="term" value="C:cytosol"/>
    <property type="evidence" value="ECO:0007669"/>
    <property type="project" value="TreeGrafter"/>
</dbReference>
<keyword evidence="1" id="KW-0238">DNA-binding</keyword>